<feature type="domain" description="ABC transmembrane type-1" evidence="8">
    <location>
        <begin position="80"/>
        <end position="264"/>
    </location>
</feature>
<dbReference type="InterPro" id="IPR035906">
    <property type="entry name" value="MetI-like_sf"/>
</dbReference>
<evidence type="ECO:0000256" key="4">
    <source>
        <dbReference type="ARBA" id="ARBA00022692"/>
    </source>
</evidence>
<protein>
    <submittedName>
        <fullName evidence="9">Aliphatic sulfonate ABC transporter permease SsuC</fullName>
    </submittedName>
</protein>
<feature type="transmembrane region" description="Helical" evidence="7">
    <location>
        <begin position="117"/>
        <end position="139"/>
    </location>
</feature>
<dbReference type="Pfam" id="PF00528">
    <property type="entry name" value="BPD_transp_1"/>
    <property type="match status" value="1"/>
</dbReference>
<dbReference type="RefSeq" id="WP_344779923.1">
    <property type="nucleotide sequence ID" value="NZ_BAABAF010000001.1"/>
</dbReference>
<dbReference type="InterPro" id="IPR000515">
    <property type="entry name" value="MetI-like"/>
</dbReference>
<feature type="transmembrane region" description="Helical" evidence="7">
    <location>
        <begin position="146"/>
        <end position="165"/>
    </location>
</feature>
<feature type="transmembrane region" description="Helical" evidence="7">
    <location>
        <begin position="196"/>
        <end position="221"/>
    </location>
</feature>
<dbReference type="PANTHER" id="PTHR30151:SF38">
    <property type="entry name" value="ALIPHATIC SULFONATES TRANSPORT PERMEASE PROTEIN SSUC-RELATED"/>
    <property type="match status" value="1"/>
</dbReference>
<keyword evidence="5 7" id="KW-1133">Transmembrane helix</keyword>
<dbReference type="Proteomes" id="UP001500540">
    <property type="component" value="Unassembled WGS sequence"/>
</dbReference>
<keyword evidence="6 7" id="KW-0472">Membrane</keyword>
<keyword evidence="10" id="KW-1185">Reference proteome</keyword>
<gene>
    <name evidence="9" type="primary">ssuC</name>
    <name evidence="9" type="ORF">GCM10022240_03710</name>
</gene>
<comment type="similarity">
    <text evidence="7">Belongs to the binding-protein-dependent transport system permease family.</text>
</comment>
<evidence type="ECO:0000256" key="2">
    <source>
        <dbReference type="ARBA" id="ARBA00022448"/>
    </source>
</evidence>
<evidence type="ECO:0000259" key="8">
    <source>
        <dbReference type="PROSITE" id="PS50928"/>
    </source>
</evidence>
<evidence type="ECO:0000256" key="6">
    <source>
        <dbReference type="ARBA" id="ARBA00023136"/>
    </source>
</evidence>
<feature type="transmembrane region" description="Helical" evidence="7">
    <location>
        <begin position="87"/>
        <end position="105"/>
    </location>
</feature>
<dbReference type="Gene3D" id="1.10.3720.10">
    <property type="entry name" value="MetI-like"/>
    <property type="match status" value="1"/>
</dbReference>
<reference evidence="10" key="1">
    <citation type="journal article" date="2019" name="Int. J. Syst. Evol. Microbiol.">
        <title>The Global Catalogue of Microorganisms (GCM) 10K type strain sequencing project: providing services to taxonomists for standard genome sequencing and annotation.</title>
        <authorList>
            <consortium name="The Broad Institute Genomics Platform"/>
            <consortium name="The Broad Institute Genome Sequencing Center for Infectious Disease"/>
            <person name="Wu L."/>
            <person name="Ma J."/>
        </authorList>
    </citation>
    <scope>NUCLEOTIDE SEQUENCE [LARGE SCALE GENOMIC DNA]</scope>
    <source>
        <strain evidence="10">JCM 16950</strain>
    </source>
</reference>
<evidence type="ECO:0000256" key="1">
    <source>
        <dbReference type="ARBA" id="ARBA00004651"/>
    </source>
</evidence>
<organism evidence="9 10">
    <name type="scientific">Microbacterium kribbense</name>
    <dbReference type="NCBI Taxonomy" id="433645"/>
    <lineage>
        <taxon>Bacteria</taxon>
        <taxon>Bacillati</taxon>
        <taxon>Actinomycetota</taxon>
        <taxon>Actinomycetes</taxon>
        <taxon>Micrococcales</taxon>
        <taxon>Microbacteriaceae</taxon>
        <taxon>Microbacterium</taxon>
    </lineage>
</organism>
<dbReference type="SUPFAM" id="SSF161098">
    <property type="entry name" value="MetI-like"/>
    <property type="match status" value="1"/>
</dbReference>
<keyword evidence="3" id="KW-1003">Cell membrane</keyword>
<evidence type="ECO:0000256" key="5">
    <source>
        <dbReference type="ARBA" id="ARBA00022989"/>
    </source>
</evidence>
<comment type="caution">
    <text evidence="9">The sequence shown here is derived from an EMBL/GenBank/DDBJ whole genome shotgun (WGS) entry which is preliminary data.</text>
</comment>
<name>A0ABP7G1R3_9MICO</name>
<proteinExistence type="inferred from homology"/>
<evidence type="ECO:0000313" key="10">
    <source>
        <dbReference type="Proteomes" id="UP001500540"/>
    </source>
</evidence>
<dbReference type="CDD" id="cd06261">
    <property type="entry name" value="TM_PBP2"/>
    <property type="match status" value="1"/>
</dbReference>
<dbReference type="PANTHER" id="PTHR30151">
    <property type="entry name" value="ALKANE SULFONATE ABC TRANSPORTER-RELATED, MEMBRANE SUBUNIT"/>
    <property type="match status" value="1"/>
</dbReference>
<evidence type="ECO:0000256" key="3">
    <source>
        <dbReference type="ARBA" id="ARBA00022475"/>
    </source>
</evidence>
<dbReference type="EMBL" id="BAABAF010000001">
    <property type="protein sequence ID" value="GAA3754029.1"/>
    <property type="molecule type" value="Genomic_DNA"/>
</dbReference>
<feature type="transmembrane region" description="Helical" evidence="7">
    <location>
        <begin position="26"/>
        <end position="43"/>
    </location>
</feature>
<sequence>MSTDTATFAATALRKSREPLWRRRRVQFAAAVVIDLILVYVVWEVLSTTGVLPQRFFPDANSVIHRLGQLLALPAFWAVLGQTLQSWGLGLIIAGVSGTVFGILLGSSDRAYRFFRVIIEVLRPIPPIVILPLALLLLGVTLQMKLLLIVQGTFWVVLLQAVYGVRSVDAITLDTAQVYGISKVRRFLTIQLPGSLPLIVTGIRIAAIFALIVSIVAELVGGAPGLGNEILKAMSTGDNETMYALILLTGVLGVIITAVFSGLERIVLFWHPSHREVSL</sequence>
<comment type="subcellular location">
    <subcellularLocation>
        <location evidence="1 7">Cell membrane</location>
        <topology evidence="1 7">Multi-pass membrane protein</topology>
    </subcellularLocation>
</comment>
<feature type="transmembrane region" description="Helical" evidence="7">
    <location>
        <begin position="242"/>
        <end position="263"/>
    </location>
</feature>
<keyword evidence="2 7" id="KW-0813">Transport</keyword>
<dbReference type="PROSITE" id="PS50928">
    <property type="entry name" value="ABC_TM1"/>
    <property type="match status" value="1"/>
</dbReference>
<accession>A0ABP7G1R3</accession>
<evidence type="ECO:0000313" key="9">
    <source>
        <dbReference type="EMBL" id="GAA3754029.1"/>
    </source>
</evidence>
<keyword evidence="4 7" id="KW-0812">Transmembrane</keyword>
<evidence type="ECO:0000256" key="7">
    <source>
        <dbReference type="RuleBase" id="RU363032"/>
    </source>
</evidence>